<reference evidence="2 3" key="1">
    <citation type="submission" date="2019-03" db="EMBL/GenBank/DDBJ databases">
        <authorList>
            <person name="He R.-H."/>
        </authorList>
    </citation>
    <scope>NUCLEOTIDE SEQUENCE [LARGE SCALE GENOMIC DNA]</scope>
    <source>
        <strain evidence="3">SH 714</strain>
    </source>
</reference>
<protein>
    <recommendedName>
        <fullName evidence="4">DUF401 family protein</fullName>
    </recommendedName>
</protein>
<proteinExistence type="predicted"/>
<feature type="transmembrane region" description="Helical" evidence="1">
    <location>
        <begin position="75"/>
        <end position="95"/>
    </location>
</feature>
<feature type="transmembrane region" description="Helical" evidence="1">
    <location>
        <begin position="269"/>
        <end position="287"/>
    </location>
</feature>
<dbReference type="RefSeq" id="WP_134340412.1">
    <property type="nucleotide sequence ID" value="NZ_SOPW01000010.1"/>
</dbReference>
<keyword evidence="1" id="KW-0812">Transmembrane</keyword>
<feature type="transmembrane region" description="Helical" evidence="1">
    <location>
        <begin position="345"/>
        <end position="365"/>
    </location>
</feature>
<organism evidence="2 3">
    <name type="scientific">Filobacillus milosensis</name>
    <dbReference type="NCBI Taxonomy" id="94137"/>
    <lineage>
        <taxon>Bacteria</taxon>
        <taxon>Bacillati</taxon>
        <taxon>Bacillota</taxon>
        <taxon>Bacilli</taxon>
        <taxon>Bacillales</taxon>
        <taxon>Bacillaceae</taxon>
        <taxon>Filobacillus</taxon>
    </lineage>
</organism>
<accession>A0A4Y8IJY8</accession>
<keyword evidence="3" id="KW-1185">Reference proteome</keyword>
<name>A0A4Y8IJY8_9BACI</name>
<dbReference type="EMBL" id="SOPW01000010">
    <property type="protein sequence ID" value="TFB19614.1"/>
    <property type="molecule type" value="Genomic_DNA"/>
</dbReference>
<keyword evidence="1" id="KW-1133">Transmembrane helix</keyword>
<evidence type="ECO:0000313" key="2">
    <source>
        <dbReference type="EMBL" id="TFB19614.1"/>
    </source>
</evidence>
<feature type="transmembrane region" description="Helical" evidence="1">
    <location>
        <begin position="128"/>
        <end position="149"/>
    </location>
</feature>
<evidence type="ECO:0008006" key="4">
    <source>
        <dbReference type="Google" id="ProtNLM"/>
    </source>
</evidence>
<dbReference type="AlphaFoldDB" id="A0A4Y8IJY8"/>
<comment type="caution">
    <text evidence="2">The sequence shown here is derived from an EMBL/GenBank/DDBJ whole genome shotgun (WGS) entry which is preliminary data.</text>
</comment>
<dbReference type="Proteomes" id="UP000297975">
    <property type="component" value="Unassembled WGS sequence"/>
</dbReference>
<evidence type="ECO:0000313" key="3">
    <source>
        <dbReference type="Proteomes" id="UP000297975"/>
    </source>
</evidence>
<feature type="transmembrane region" description="Helical" evidence="1">
    <location>
        <begin position="49"/>
        <end position="68"/>
    </location>
</feature>
<feature type="transmembrane region" description="Helical" evidence="1">
    <location>
        <begin position="385"/>
        <end position="404"/>
    </location>
</feature>
<keyword evidence="1" id="KW-0472">Membrane</keyword>
<feature type="transmembrane region" description="Helical" evidence="1">
    <location>
        <begin position="425"/>
        <end position="447"/>
    </location>
</feature>
<gene>
    <name evidence="2" type="ORF">E3U55_10675</name>
</gene>
<sequence length="448" mass="51024">MRRMQFYLYTSFVICYILSLFVTYDGLILIQGLIGVGAFAISIFGSNRIYQIIGIIFLIIATLLFFIYELSYDEIATFFTSMGLLLSLLYIIPFINHYMIVGGYDQSLFETLQKNAPNLGKLYVKSYLTSYVLTLFIFISTIPLIYNLIKDKTSNFNKNITEQFATRAILRPFAAANTWSPIEVYIALVVAYTGSSYLILLPVLFAFSVSMLLLDTSLGYFKYRKIKLPTPSKQSQSTTNYKHLGSLGLFLVLFIVVAASLHFVTGLDFFDAIILVIVPYTMTWALITQKLQTFIRYNQKVWGDHLWTMQNFMMLLIPIGVFNEVISRTPIFDQMMDSFAWLEQSPVLLFIFIQLSSMVLAFFGFHPLVTLSLQGLFVTPFLDSINPLSISVVMIISVIANDMTGTFNIPITMLNQYFKRNPYQLTLWNIGYALTFGAAGVLIAWLLL</sequence>
<feature type="transmembrane region" description="Helical" evidence="1">
    <location>
        <begin position="244"/>
        <end position="263"/>
    </location>
</feature>
<feature type="transmembrane region" description="Helical" evidence="1">
    <location>
        <begin position="12"/>
        <end position="43"/>
    </location>
</feature>
<dbReference type="OrthoDB" id="2960907at2"/>
<evidence type="ECO:0000256" key="1">
    <source>
        <dbReference type="SAM" id="Phobius"/>
    </source>
</evidence>